<keyword evidence="3" id="KW-1185">Reference proteome</keyword>
<feature type="compositionally biased region" description="Low complexity" evidence="1">
    <location>
        <begin position="461"/>
        <end position="473"/>
    </location>
</feature>
<feature type="compositionally biased region" description="Polar residues" evidence="1">
    <location>
        <begin position="844"/>
        <end position="857"/>
    </location>
</feature>
<dbReference type="EMBL" id="KN818249">
    <property type="protein sequence ID" value="KIL64472.1"/>
    <property type="molecule type" value="Genomic_DNA"/>
</dbReference>
<accession>A0A0C2WS18</accession>
<feature type="region of interest" description="Disordered" evidence="1">
    <location>
        <begin position="189"/>
        <end position="219"/>
    </location>
</feature>
<dbReference type="Proteomes" id="UP000054549">
    <property type="component" value="Unassembled WGS sequence"/>
</dbReference>
<feature type="compositionally biased region" description="Polar residues" evidence="1">
    <location>
        <begin position="489"/>
        <end position="499"/>
    </location>
</feature>
<feature type="compositionally biased region" description="Polar residues" evidence="1">
    <location>
        <begin position="403"/>
        <end position="412"/>
    </location>
</feature>
<feature type="compositionally biased region" description="Low complexity" evidence="1">
    <location>
        <begin position="53"/>
        <end position="74"/>
    </location>
</feature>
<gene>
    <name evidence="2" type="ORF">M378DRAFT_178797</name>
</gene>
<feature type="compositionally biased region" description="Polar residues" evidence="1">
    <location>
        <begin position="691"/>
        <end position="700"/>
    </location>
</feature>
<feature type="region of interest" description="Disordered" evidence="1">
    <location>
        <begin position="600"/>
        <end position="625"/>
    </location>
</feature>
<dbReference type="OrthoDB" id="3261862at2759"/>
<feature type="compositionally biased region" description="Acidic residues" evidence="1">
    <location>
        <begin position="723"/>
        <end position="732"/>
    </location>
</feature>
<feature type="region of interest" description="Disordered" evidence="1">
    <location>
        <begin position="447"/>
        <end position="547"/>
    </location>
</feature>
<feature type="region of interest" description="Disordered" evidence="1">
    <location>
        <begin position="671"/>
        <end position="779"/>
    </location>
</feature>
<feature type="compositionally biased region" description="Basic and acidic residues" evidence="1">
    <location>
        <begin position="391"/>
        <end position="402"/>
    </location>
</feature>
<feature type="region of interest" description="Disordered" evidence="1">
    <location>
        <begin position="347"/>
        <end position="412"/>
    </location>
</feature>
<dbReference type="STRING" id="946122.A0A0C2WS18"/>
<evidence type="ECO:0000313" key="3">
    <source>
        <dbReference type="Proteomes" id="UP000054549"/>
    </source>
</evidence>
<feature type="compositionally biased region" description="Polar residues" evidence="1">
    <location>
        <begin position="75"/>
        <end position="86"/>
    </location>
</feature>
<feature type="region of interest" description="Disordered" evidence="1">
    <location>
        <begin position="1"/>
        <end position="86"/>
    </location>
</feature>
<evidence type="ECO:0000313" key="2">
    <source>
        <dbReference type="EMBL" id="KIL64472.1"/>
    </source>
</evidence>
<dbReference type="InParanoid" id="A0A0C2WS18"/>
<feature type="compositionally biased region" description="Polar residues" evidence="1">
    <location>
        <begin position="707"/>
        <end position="720"/>
    </location>
</feature>
<proteinExistence type="predicted"/>
<feature type="region of interest" description="Disordered" evidence="1">
    <location>
        <begin position="837"/>
        <end position="860"/>
    </location>
</feature>
<name>A0A0C2WS18_AMAMK</name>
<feature type="compositionally biased region" description="Polar residues" evidence="1">
    <location>
        <begin position="196"/>
        <end position="205"/>
    </location>
</feature>
<dbReference type="AlphaFoldDB" id="A0A0C2WS18"/>
<reference evidence="2 3" key="1">
    <citation type="submission" date="2014-04" db="EMBL/GenBank/DDBJ databases">
        <title>Evolutionary Origins and Diversification of the Mycorrhizal Mutualists.</title>
        <authorList>
            <consortium name="DOE Joint Genome Institute"/>
            <consortium name="Mycorrhizal Genomics Consortium"/>
            <person name="Kohler A."/>
            <person name="Kuo A."/>
            <person name="Nagy L.G."/>
            <person name="Floudas D."/>
            <person name="Copeland A."/>
            <person name="Barry K.W."/>
            <person name="Cichocki N."/>
            <person name="Veneault-Fourrey C."/>
            <person name="LaButti K."/>
            <person name="Lindquist E.A."/>
            <person name="Lipzen A."/>
            <person name="Lundell T."/>
            <person name="Morin E."/>
            <person name="Murat C."/>
            <person name="Riley R."/>
            <person name="Ohm R."/>
            <person name="Sun H."/>
            <person name="Tunlid A."/>
            <person name="Henrissat B."/>
            <person name="Grigoriev I.V."/>
            <person name="Hibbett D.S."/>
            <person name="Martin F."/>
        </authorList>
    </citation>
    <scope>NUCLEOTIDE SEQUENCE [LARGE SCALE GENOMIC DNA]</scope>
    <source>
        <strain evidence="2 3">Koide BX008</strain>
    </source>
</reference>
<protein>
    <submittedName>
        <fullName evidence="2">Uncharacterized protein</fullName>
    </submittedName>
</protein>
<dbReference type="HOGENOM" id="CLU_007930_0_0_1"/>
<organism evidence="2 3">
    <name type="scientific">Amanita muscaria (strain Koide BX008)</name>
    <dbReference type="NCBI Taxonomy" id="946122"/>
    <lineage>
        <taxon>Eukaryota</taxon>
        <taxon>Fungi</taxon>
        <taxon>Dikarya</taxon>
        <taxon>Basidiomycota</taxon>
        <taxon>Agaricomycotina</taxon>
        <taxon>Agaricomycetes</taxon>
        <taxon>Agaricomycetidae</taxon>
        <taxon>Agaricales</taxon>
        <taxon>Pluteineae</taxon>
        <taxon>Amanitaceae</taxon>
        <taxon>Amanita</taxon>
    </lineage>
</organism>
<evidence type="ECO:0000256" key="1">
    <source>
        <dbReference type="SAM" id="MobiDB-lite"/>
    </source>
</evidence>
<sequence>MVAETQPSPMIAKLHKAAERASSLPDIVTSRNPPPSSFFRDPPLTPVANVRDSVSTQKSNTSSSVYPFSVSSASGPTSPVSPTSLRPLSEDIEHFEISPMEPEVEDGISGFDPDDVSYRLRLLVKNNYFLPPAHSKPILSDLSPAEPKKSTRAATPTFLDIFNKLKSKPLSPVVGTGFESNPPILRTTGDAITAPHTPQSRSSMQAPRPTGSPNGIGPGRVVVVREKMEDLIVAAKQAEQEMKTRGVRRDVEPPSVQVFDDIDPTDAVDVPPPPSSYPFPMQTSTLHGLGVDESIGAAVLAERLPPGSPMSSIEPAEDDWRRSLLQAAVHHSLENTADLSSYSQALELSTPTGSPSPTYPRVVEVEASPTPDPRLRLGQRILQQPFSDSSESFRDEDKKETGKTVSNRSPTACTTEYLSADSRLSSRPSSYFLARVETPTDPWMALTPPPPRKQFTPFVSQSQTDLTTSPTTDPTERPCRTPTPTLRRSVSTPMLSANRITPPPLPTPGVYMRDPSHDQTGSHNTSREAERSQSTVTDSMYSDDDVVDRSRRASAALSALMSRPSLSDYSQDSLSPTTSAFQEDLNSAYSPLVRTFQAAQQAKMNRASPVPRDSTMSPPPRISSSLAHVALPPPPRGSSLRYPPLPVTSHLQLDTKASLDSVINEFLVPAPTTRPIPLPERREDPPRAPLTENNVETTLHTAPEPSSPTSFFDSIQSQPNALDDLDSSSDESDIMHVTSFMDGRSRTMSNVATPPRPSLMRLGNHSSPHMSRTTRSAEERRVPLPFGVQDPKQPIANVPHHKPFFVQQLSEKSDQGHGAPVSPFDFYQYSRQHASGASIDANVPKSNRPSLEMTTRTDSVDESLRRLDGLLQQHMVTEKDTIRRIAKTLQSSNTQRTPAPER</sequence>
<feature type="compositionally biased region" description="Polar residues" evidence="1">
    <location>
        <begin position="764"/>
        <end position="774"/>
    </location>
</feature>